<gene>
    <name evidence="1" type="ORF">JCM19274_1957</name>
</gene>
<dbReference type="EMBL" id="BBNU01000006">
    <property type="protein sequence ID" value="GAL79449.1"/>
    <property type="molecule type" value="Genomic_DNA"/>
</dbReference>
<name>A0A090WVN2_9FLAO</name>
<sequence length="38" mass="4435">MSVFFCFLNFKKDKTIKNRYVLHQIPPLGFSNTSSKTP</sequence>
<dbReference type="Proteomes" id="UP000029643">
    <property type="component" value="Unassembled WGS sequence"/>
</dbReference>
<evidence type="ECO:0000313" key="2">
    <source>
        <dbReference type="Proteomes" id="UP000029643"/>
    </source>
</evidence>
<proteinExistence type="predicted"/>
<evidence type="ECO:0000313" key="1">
    <source>
        <dbReference type="EMBL" id="GAL79449.1"/>
    </source>
</evidence>
<protein>
    <submittedName>
        <fullName evidence="1">Uncharacterized protein</fullName>
    </submittedName>
</protein>
<organism evidence="1 2">
    <name type="scientific">Algibacter lectus</name>
    <dbReference type="NCBI Taxonomy" id="221126"/>
    <lineage>
        <taxon>Bacteria</taxon>
        <taxon>Pseudomonadati</taxon>
        <taxon>Bacteroidota</taxon>
        <taxon>Flavobacteriia</taxon>
        <taxon>Flavobacteriales</taxon>
        <taxon>Flavobacteriaceae</taxon>
        <taxon>Algibacter</taxon>
    </lineage>
</organism>
<comment type="caution">
    <text evidence="1">The sequence shown here is derived from an EMBL/GenBank/DDBJ whole genome shotgun (WGS) entry which is preliminary data.</text>
</comment>
<dbReference type="AlphaFoldDB" id="A0A090WVN2"/>
<accession>A0A090WVN2</accession>
<reference evidence="1 2" key="1">
    <citation type="journal article" date="2014" name="Genome Announc.">
        <title>Draft Genome Sequences of Marine Flavobacterium Algibacter lectus Strains SS8 and NR4.</title>
        <authorList>
            <person name="Takatani N."/>
            <person name="Nakanishi M."/>
            <person name="Meirelles P."/>
            <person name="Mino S."/>
            <person name="Suda W."/>
            <person name="Oshima K."/>
            <person name="Hattori M."/>
            <person name="Ohkuma M."/>
            <person name="Hosokawa M."/>
            <person name="Miyashita K."/>
            <person name="Thompson F.L."/>
            <person name="Niwa A."/>
            <person name="Sawabe T."/>
            <person name="Sawabe T."/>
        </authorList>
    </citation>
    <scope>NUCLEOTIDE SEQUENCE [LARGE SCALE GENOMIC DNA]</scope>
    <source>
        <strain evidence="2">JCM19274</strain>
    </source>
</reference>